<protein>
    <submittedName>
        <fullName evidence="3">DUF1016 family protein</fullName>
    </submittedName>
</protein>
<dbReference type="Proteomes" id="UP000289805">
    <property type="component" value="Unassembled WGS sequence"/>
</dbReference>
<evidence type="ECO:0000259" key="1">
    <source>
        <dbReference type="Pfam" id="PF17761"/>
    </source>
</evidence>
<dbReference type="Proteomes" id="UP000290517">
    <property type="component" value="Unassembled WGS sequence"/>
</dbReference>
<gene>
    <name evidence="2" type="ORF">EQW73_15920</name>
    <name evidence="3" type="ORF">EQW78_15020</name>
</gene>
<accession>A0A4Q1KPW9</accession>
<evidence type="ECO:0000313" key="5">
    <source>
        <dbReference type="Proteomes" id="UP000290517"/>
    </source>
</evidence>
<dbReference type="InterPro" id="IPR041527">
    <property type="entry name" value="YhcG_N"/>
</dbReference>
<evidence type="ECO:0000313" key="2">
    <source>
        <dbReference type="EMBL" id="RXR22702.1"/>
    </source>
</evidence>
<keyword evidence="5" id="KW-1185">Reference proteome</keyword>
<dbReference type="EMBL" id="SDJR01000012">
    <property type="protein sequence ID" value="RXR22702.1"/>
    <property type="molecule type" value="Genomic_DNA"/>
</dbReference>
<dbReference type="AlphaFoldDB" id="A0A4Q1KPW9"/>
<reference evidence="4 5" key="1">
    <citation type="submission" date="2019-01" db="EMBL/GenBank/DDBJ databases">
        <title>Oerskovia turbata Genome sequencing and assembly.</title>
        <authorList>
            <person name="Dou T."/>
        </authorList>
    </citation>
    <scope>NUCLEOTIDE SEQUENCE [LARGE SCALE GENOMIC DNA]</scope>
    <source>
        <strain evidence="3 4">JCM12123</strain>
        <strain evidence="2 5">JCM3160</strain>
    </source>
</reference>
<dbReference type="InterPro" id="IPR053148">
    <property type="entry name" value="PD-DEXK-like_domain"/>
</dbReference>
<organism evidence="3 4">
    <name type="scientific">Oerskovia turbata</name>
    <dbReference type="NCBI Taxonomy" id="1713"/>
    <lineage>
        <taxon>Bacteria</taxon>
        <taxon>Bacillati</taxon>
        <taxon>Actinomycetota</taxon>
        <taxon>Actinomycetes</taxon>
        <taxon>Micrococcales</taxon>
        <taxon>Cellulomonadaceae</taxon>
        <taxon>Oerskovia</taxon>
    </lineage>
</organism>
<proteinExistence type="predicted"/>
<sequence>MSGYRIDRQRGWSPSNLKNMRRIAEVWPTPDEFGQQPVGRLPWGHVVVLLERLQSRGERDWYAARAAQDGWSRAVLEHQIKANVRSALGGAPTNSHRYI</sequence>
<dbReference type="RefSeq" id="WP_084690316.1">
    <property type="nucleotide sequence ID" value="NZ_JOFV01000014.1"/>
</dbReference>
<feature type="domain" description="YhcG N-terminal" evidence="1">
    <location>
        <begin position="10"/>
        <end position="84"/>
    </location>
</feature>
<dbReference type="PANTHER" id="PTHR30547:SF0">
    <property type="entry name" value="BLR8175 PROTEIN"/>
    <property type="match status" value="1"/>
</dbReference>
<dbReference type="OrthoDB" id="9801263at2"/>
<evidence type="ECO:0000313" key="4">
    <source>
        <dbReference type="Proteomes" id="UP000289805"/>
    </source>
</evidence>
<name>A0A4Q1KPW9_9CELL</name>
<evidence type="ECO:0000313" key="3">
    <source>
        <dbReference type="EMBL" id="RXR32038.1"/>
    </source>
</evidence>
<dbReference type="PANTHER" id="PTHR30547">
    <property type="entry name" value="UNCHARACTERIZED PROTEIN YHCG-RELATED"/>
    <property type="match status" value="1"/>
</dbReference>
<comment type="caution">
    <text evidence="3">The sequence shown here is derived from an EMBL/GenBank/DDBJ whole genome shotgun (WGS) entry which is preliminary data.</text>
</comment>
<dbReference type="EMBL" id="SDJQ01000020">
    <property type="protein sequence ID" value="RXR32038.1"/>
    <property type="molecule type" value="Genomic_DNA"/>
</dbReference>
<dbReference type="Pfam" id="PF17761">
    <property type="entry name" value="DUF1016_N"/>
    <property type="match status" value="1"/>
</dbReference>